<dbReference type="InterPro" id="IPR050351">
    <property type="entry name" value="BphY/WalK/GraS-like"/>
</dbReference>
<dbReference type="SMART" id="SM00388">
    <property type="entry name" value="HisKA"/>
    <property type="match status" value="1"/>
</dbReference>
<evidence type="ECO:0000256" key="4">
    <source>
        <dbReference type="ARBA" id="ARBA00022679"/>
    </source>
</evidence>
<name>A0A173MHE9_9BACT</name>
<dbReference type="EC" id="2.7.13.3" evidence="2"/>
<feature type="coiled-coil region" evidence="7">
    <location>
        <begin position="7"/>
        <end position="34"/>
    </location>
</feature>
<keyword evidence="3" id="KW-0597">Phosphoprotein</keyword>
<dbReference type="PANTHER" id="PTHR42878:SF15">
    <property type="entry name" value="BACTERIOPHYTOCHROME"/>
    <property type="match status" value="1"/>
</dbReference>
<dbReference type="Pfam" id="PF00512">
    <property type="entry name" value="HisKA"/>
    <property type="match status" value="1"/>
</dbReference>
<dbReference type="InterPro" id="IPR003594">
    <property type="entry name" value="HATPase_dom"/>
</dbReference>
<reference evidence="11" key="1">
    <citation type="submission" date="2017-01" db="EMBL/GenBank/DDBJ databases">
        <authorList>
            <person name="Varghese N."/>
            <person name="Submissions S."/>
        </authorList>
    </citation>
    <scope>NUCLEOTIDE SEQUENCE [LARGE SCALE GENOMIC DNA]</scope>
    <source>
        <strain evidence="11">DSM 21054</strain>
    </source>
</reference>
<keyword evidence="11" id="KW-1185">Reference proteome</keyword>
<dbReference type="EMBL" id="FTOR01000002">
    <property type="protein sequence ID" value="SIS95835.1"/>
    <property type="molecule type" value="Genomic_DNA"/>
</dbReference>
<dbReference type="SMART" id="SM00387">
    <property type="entry name" value="HATPase_c"/>
    <property type="match status" value="1"/>
</dbReference>
<dbReference type="STRING" id="477680.SAMN05421788_102327"/>
<dbReference type="Pfam" id="PF00989">
    <property type="entry name" value="PAS"/>
    <property type="match status" value="1"/>
</dbReference>
<dbReference type="RefSeq" id="WP_076377994.1">
    <property type="nucleotide sequence ID" value="NZ_AP017422.1"/>
</dbReference>
<proteinExistence type="predicted"/>
<keyword evidence="4" id="KW-0808">Transferase</keyword>
<accession>A0A173MHE9</accession>
<dbReference type="InterPro" id="IPR036890">
    <property type="entry name" value="HATPase_C_sf"/>
</dbReference>
<dbReference type="OrthoDB" id="9813151at2"/>
<dbReference type="Gene3D" id="1.10.287.130">
    <property type="match status" value="1"/>
</dbReference>
<sequence length="427" mass="47414">MDNPAKTKDLLAEVEELRRQLGEANDTIEAIRTGQVDAFVVENGNGHELYTLLTADRAYRMFIEKMNEGVVNLTTDGIILYANSRFAEMVQQQLSHVIGMSFYDYAEAAFRPQLLALMQARQEGDSKGELQLLAGKQGIPVQLSLTTLEQAEGHTVNIILTDLSSQKAAQKQLENANIQLAQTNETLETRNHDLQQFASVASHDLQEPLRKVMLYSNIIKESFAAGLGGKGIAYVDKIIKASERMKRLIIEILNYSKLSAGEGDYIVTDINTVITDILEDFELLIAEKNATVIAGHLPTLEVNPGQIRQVLQNLLSNALKFGRNNVPLTITITAERLQEKSFESRRQTDGPYCLLNIADNGIGFDQKYALQIFSLFERLNSKDQYEGTGIGLAISKKIIDSHKGLIRAVSNPDQGALFQVVLPVRHT</sequence>
<dbReference type="KEGG" id="fln:FLA_3062"/>
<evidence type="ECO:0000259" key="8">
    <source>
        <dbReference type="PROSITE" id="PS50109"/>
    </source>
</evidence>
<dbReference type="InterPro" id="IPR005467">
    <property type="entry name" value="His_kinase_dom"/>
</dbReference>
<evidence type="ECO:0000256" key="1">
    <source>
        <dbReference type="ARBA" id="ARBA00000085"/>
    </source>
</evidence>
<dbReference type="PRINTS" id="PR00344">
    <property type="entry name" value="BCTRLSENSOR"/>
</dbReference>
<dbReference type="InterPro" id="IPR004358">
    <property type="entry name" value="Sig_transdc_His_kin-like_C"/>
</dbReference>
<dbReference type="InterPro" id="IPR013767">
    <property type="entry name" value="PAS_fold"/>
</dbReference>
<dbReference type="InterPro" id="IPR036097">
    <property type="entry name" value="HisK_dim/P_sf"/>
</dbReference>
<evidence type="ECO:0000256" key="2">
    <source>
        <dbReference type="ARBA" id="ARBA00012438"/>
    </source>
</evidence>
<dbReference type="GO" id="GO:0006355">
    <property type="term" value="P:regulation of DNA-templated transcription"/>
    <property type="evidence" value="ECO:0007669"/>
    <property type="project" value="InterPro"/>
</dbReference>
<dbReference type="GO" id="GO:0000155">
    <property type="term" value="F:phosphorelay sensor kinase activity"/>
    <property type="evidence" value="ECO:0007669"/>
    <property type="project" value="InterPro"/>
</dbReference>
<dbReference type="GO" id="GO:0000156">
    <property type="term" value="F:phosphorelay response regulator activity"/>
    <property type="evidence" value="ECO:0007669"/>
    <property type="project" value="TreeGrafter"/>
</dbReference>
<dbReference type="SUPFAM" id="SSF55785">
    <property type="entry name" value="PYP-like sensor domain (PAS domain)"/>
    <property type="match status" value="1"/>
</dbReference>
<dbReference type="InterPro" id="IPR000014">
    <property type="entry name" value="PAS"/>
</dbReference>
<dbReference type="AlphaFoldDB" id="A0A173MHE9"/>
<feature type="domain" description="Histidine kinase" evidence="8">
    <location>
        <begin position="200"/>
        <end position="426"/>
    </location>
</feature>
<dbReference type="SUPFAM" id="SSF47384">
    <property type="entry name" value="Homodimeric domain of signal transducing histidine kinase"/>
    <property type="match status" value="1"/>
</dbReference>
<evidence type="ECO:0000313" key="10">
    <source>
        <dbReference type="EMBL" id="SIS95835.1"/>
    </source>
</evidence>
<evidence type="ECO:0000256" key="6">
    <source>
        <dbReference type="ARBA" id="ARBA00023136"/>
    </source>
</evidence>
<dbReference type="GO" id="GO:0007234">
    <property type="term" value="P:osmosensory signaling via phosphorelay pathway"/>
    <property type="evidence" value="ECO:0007669"/>
    <property type="project" value="TreeGrafter"/>
</dbReference>
<gene>
    <name evidence="10" type="ORF">SAMN05421788_102327</name>
</gene>
<keyword evidence="7" id="KW-0175">Coiled coil</keyword>
<dbReference type="CDD" id="cd00082">
    <property type="entry name" value="HisKA"/>
    <property type="match status" value="1"/>
</dbReference>
<dbReference type="Gene3D" id="3.30.450.20">
    <property type="entry name" value="PAS domain"/>
    <property type="match status" value="1"/>
</dbReference>
<dbReference type="InterPro" id="IPR035965">
    <property type="entry name" value="PAS-like_dom_sf"/>
</dbReference>
<evidence type="ECO:0000313" key="11">
    <source>
        <dbReference type="Proteomes" id="UP000186917"/>
    </source>
</evidence>
<dbReference type="CDD" id="cd00130">
    <property type="entry name" value="PAS"/>
    <property type="match status" value="1"/>
</dbReference>
<feature type="domain" description="PAS" evidence="9">
    <location>
        <begin position="55"/>
        <end position="125"/>
    </location>
</feature>
<organism evidence="10 11">
    <name type="scientific">Filimonas lacunae</name>
    <dbReference type="NCBI Taxonomy" id="477680"/>
    <lineage>
        <taxon>Bacteria</taxon>
        <taxon>Pseudomonadati</taxon>
        <taxon>Bacteroidota</taxon>
        <taxon>Chitinophagia</taxon>
        <taxon>Chitinophagales</taxon>
        <taxon>Chitinophagaceae</taxon>
        <taxon>Filimonas</taxon>
    </lineage>
</organism>
<evidence type="ECO:0000256" key="7">
    <source>
        <dbReference type="SAM" id="Coils"/>
    </source>
</evidence>
<dbReference type="SMART" id="SM00091">
    <property type="entry name" value="PAS"/>
    <property type="match status" value="1"/>
</dbReference>
<dbReference type="Pfam" id="PF02518">
    <property type="entry name" value="HATPase_c"/>
    <property type="match status" value="1"/>
</dbReference>
<protein>
    <recommendedName>
        <fullName evidence="2">histidine kinase</fullName>
        <ecNumber evidence="2">2.7.13.3</ecNumber>
    </recommendedName>
</protein>
<comment type="catalytic activity">
    <reaction evidence="1">
        <text>ATP + protein L-histidine = ADP + protein N-phospho-L-histidine.</text>
        <dbReference type="EC" id="2.7.13.3"/>
    </reaction>
</comment>
<dbReference type="PROSITE" id="PS50112">
    <property type="entry name" value="PAS"/>
    <property type="match status" value="1"/>
</dbReference>
<keyword evidence="6" id="KW-0472">Membrane</keyword>
<evidence type="ECO:0000256" key="5">
    <source>
        <dbReference type="ARBA" id="ARBA00022777"/>
    </source>
</evidence>
<dbReference type="Gene3D" id="3.30.565.10">
    <property type="entry name" value="Histidine kinase-like ATPase, C-terminal domain"/>
    <property type="match status" value="1"/>
</dbReference>
<keyword evidence="5" id="KW-0418">Kinase</keyword>
<dbReference type="Proteomes" id="UP000186917">
    <property type="component" value="Unassembled WGS sequence"/>
</dbReference>
<evidence type="ECO:0000256" key="3">
    <source>
        <dbReference type="ARBA" id="ARBA00022553"/>
    </source>
</evidence>
<dbReference type="PROSITE" id="PS50109">
    <property type="entry name" value="HIS_KIN"/>
    <property type="match status" value="1"/>
</dbReference>
<dbReference type="PANTHER" id="PTHR42878">
    <property type="entry name" value="TWO-COMPONENT HISTIDINE KINASE"/>
    <property type="match status" value="1"/>
</dbReference>
<dbReference type="InterPro" id="IPR003661">
    <property type="entry name" value="HisK_dim/P_dom"/>
</dbReference>
<dbReference type="SUPFAM" id="SSF55874">
    <property type="entry name" value="ATPase domain of HSP90 chaperone/DNA topoisomerase II/histidine kinase"/>
    <property type="match status" value="1"/>
</dbReference>
<dbReference type="NCBIfam" id="TIGR00229">
    <property type="entry name" value="sensory_box"/>
    <property type="match status" value="1"/>
</dbReference>
<dbReference type="GO" id="GO:0016020">
    <property type="term" value="C:membrane"/>
    <property type="evidence" value="ECO:0007669"/>
    <property type="project" value="UniProtKB-SubCell"/>
</dbReference>
<evidence type="ECO:0000259" key="9">
    <source>
        <dbReference type="PROSITE" id="PS50112"/>
    </source>
</evidence>
<dbReference type="GO" id="GO:0030295">
    <property type="term" value="F:protein kinase activator activity"/>
    <property type="evidence" value="ECO:0007669"/>
    <property type="project" value="TreeGrafter"/>
</dbReference>